<dbReference type="NCBIfam" id="NF045835">
    <property type="entry name" value="P60_lipo"/>
    <property type="match status" value="1"/>
</dbReference>
<dbReference type="EMBL" id="LR214940">
    <property type="protein sequence ID" value="VEU55633.1"/>
    <property type="molecule type" value="Genomic_DNA"/>
</dbReference>
<dbReference type="Proteomes" id="UP000290482">
    <property type="component" value="Chromosome"/>
</dbReference>
<keyword evidence="3" id="KW-1185">Reference proteome</keyword>
<dbReference type="InterPro" id="IPR054783">
    <property type="entry name" value="P60-like"/>
</dbReference>
<evidence type="ECO:0008006" key="4">
    <source>
        <dbReference type="Google" id="ProtNLM"/>
    </source>
</evidence>
<proteinExistence type="predicted"/>
<organism evidence="2 3">
    <name type="scientific">Metamycoplasma orale</name>
    <name type="common">Mycoplasma orale</name>
    <dbReference type="NCBI Taxonomy" id="2121"/>
    <lineage>
        <taxon>Bacteria</taxon>
        <taxon>Bacillati</taxon>
        <taxon>Mycoplasmatota</taxon>
        <taxon>Mycoplasmoidales</taxon>
        <taxon>Metamycoplasmataceae</taxon>
        <taxon>Metamycoplasma</taxon>
    </lineage>
</organism>
<evidence type="ECO:0000313" key="3">
    <source>
        <dbReference type="Proteomes" id="UP000290482"/>
    </source>
</evidence>
<evidence type="ECO:0000256" key="1">
    <source>
        <dbReference type="SAM" id="SignalP"/>
    </source>
</evidence>
<feature type="signal peptide" evidence="1">
    <location>
        <begin position="1"/>
        <end position="18"/>
    </location>
</feature>
<gene>
    <name evidence="2" type="ORF">NCTC10112_00333</name>
</gene>
<keyword evidence="1" id="KW-0732">Signal</keyword>
<dbReference type="OrthoDB" id="394871at2"/>
<sequence length="596" mass="67818">MKAKKILNLLSLTTLPLAASTLPLISATKCKNSSKVEGNADNNAAYQETVIKKKLSLNKILIDVTSTVLYETYFEGNIDLLPEAQRKSPDEAILKTILNKSTQLSKDFFELFKLFINKKLDSDKQYFSNLRNIFAKANLDVTSFDPAVFNIPNDSEQEFIIKNSNWLEENIRLEIQKQLIIKGYLLKNTESLKKITKNKDGIDIAKSKFKIDEDKTPYNIKELFKALDHKADNLYLLETLVNTPINEEWEFSDTRDMQVRSTTGKISGMEDYNRIAEFNPNNLPNYKVNPTIMNKPWQKMLLVNTGDQNVNLEELRGYKGVISATSGSGELDTTIGGLKYIKTPIFGFVDPNSNKVYSENTFEFNKLVNAVKDRPKPEVEDAAKTKITSGDQKNINDKDIKIDGTTKKEADGKVTFEKTFTLGSKNYTLIYRIKSLEYDFARSKDLNIEWVMTAKKDDGKAFPGNCLVEFSTKLKDLNKPTEDAQFNLDLYKTSIDLYNESTKGFKAKYLVKIAPLFIKDDPNASDTNASGKLTLKDTPWASEDQQNKIALNLITLKGEELFKAAIKYFKEINIFKVDEKTLRSEIRDEFRKLGIL</sequence>
<feature type="chain" id="PRO_5019554064" description="Lipoprotein" evidence="1">
    <location>
        <begin position="19"/>
        <end position="596"/>
    </location>
</feature>
<dbReference type="KEGG" id="mob:NCTC10112_00333"/>
<evidence type="ECO:0000313" key="2">
    <source>
        <dbReference type="EMBL" id="VEU55633.1"/>
    </source>
</evidence>
<protein>
    <recommendedName>
        <fullName evidence="4">Lipoprotein</fullName>
    </recommendedName>
</protein>
<dbReference type="RefSeq" id="WP_022935988.1">
    <property type="nucleotide sequence ID" value="NZ_LR214940.1"/>
</dbReference>
<reference evidence="2 3" key="1">
    <citation type="submission" date="2019-01" db="EMBL/GenBank/DDBJ databases">
        <authorList>
            <consortium name="Pathogen Informatics"/>
        </authorList>
    </citation>
    <scope>NUCLEOTIDE SEQUENCE [LARGE SCALE GENOMIC DNA]</scope>
    <source>
        <strain evidence="2 3">NCTC10112</strain>
    </source>
</reference>
<dbReference type="AlphaFoldDB" id="A0A448ZX04"/>
<name>A0A448ZX04_METOS</name>
<accession>A0A448ZX04</accession>